<keyword evidence="8 15" id="KW-0863">Zinc-finger</keyword>
<dbReference type="InterPro" id="IPR013087">
    <property type="entry name" value="Znf_C2H2_type"/>
</dbReference>
<dbReference type="FunFam" id="3.30.160.60:FF:000414">
    <property type="entry name" value="Zinc finger protein 398"/>
    <property type="match status" value="1"/>
</dbReference>
<dbReference type="FunFam" id="3.30.160.60:FF:000540">
    <property type="entry name" value="zinc finger protein 263 isoform X1"/>
    <property type="match status" value="1"/>
</dbReference>
<feature type="domain" description="C2H2-type" evidence="17">
    <location>
        <begin position="376"/>
        <end position="403"/>
    </location>
</feature>
<dbReference type="CDD" id="cd07765">
    <property type="entry name" value="KRAB_A-box"/>
    <property type="match status" value="3"/>
</dbReference>
<feature type="compositionally biased region" description="Basic and acidic residues" evidence="16">
    <location>
        <begin position="180"/>
        <end position="204"/>
    </location>
</feature>
<feature type="compositionally biased region" description="Basic and acidic residues" evidence="16">
    <location>
        <begin position="1973"/>
        <end position="1984"/>
    </location>
</feature>
<feature type="region of interest" description="Disordered" evidence="16">
    <location>
        <begin position="2112"/>
        <end position="2143"/>
    </location>
</feature>
<evidence type="ECO:0000256" key="8">
    <source>
        <dbReference type="ARBA" id="ARBA00022771"/>
    </source>
</evidence>
<evidence type="ECO:0000259" key="18">
    <source>
        <dbReference type="PROSITE" id="PS50805"/>
    </source>
</evidence>
<feature type="region of interest" description="Disordered" evidence="16">
    <location>
        <begin position="2266"/>
        <end position="2286"/>
    </location>
</feature>
<keyword evidence="7" id="KW-0677">Repeat</keyword>
<dbReference type="PROSITE" id="PS50157">
    <property type="entry name" value="ZINC_FINGER_C2H2_2"/>
    <property type="match status" value="19"/>
</dbReference>
<dbReference type="FunFam" id="3.30.160.60:FF:000213">
    <property type="entry name" value="Zinc finger protein 624"/>
    <property type="match status" value="1"/>
</dbReference>
<feature type="compositionally biased region" description="Basic and acidic residues" evidence="16">
    <location>
        <begin position="1670"/>
        <end position="1682"/>
    </location>
</feature>
<organism evidence="20 21">
    <name type="scientific">Pipra filicauda</name>
    <name type="common">Wire-tailed manakin</name>
    <dbReference type="NCBI Taxonomy" id="649802"/>
    <lineage>
        <taxon>Eukaryota</taxon>
        <taxon>Metazoa</taxon>
        <taxon>Chordata</taxon>
        <taxon>Craniata</taxon>
        <taxon>Vertebrata</taxon>
        <taxon>Euteleostomi</taxon>
        <taxon>Archelosauria</taxon>
        <taxon>Archosauria</taxon>
        <taxon>Dinosauria</taxon>
        <taxon>Saurischia</taxon>
        <taxon>Theropoda</taxon>
        <taxon>Coelurosauria</taxon>
        <taxon>Aves</taxon>
        <taxon>Neognathae</taxon>
        <taxon>Neoaves</taxon>
        <taxon>Telluraves</taxon>
        <taxon>Australaves</taxon>
        <taxon>Passeriformes</taxon>
        <taxon>Pipridae</taxon>
        <taxon>Pipra</taxon>
    </lineage>
</organism>
<dbReference type="Pfam" id="PF01352">
    <property type="entry name" value="KRAB"/>
    <property type="match status" value="3"/>
</dbReference>
<feature type="domain" description="C2H2-type" evidence="17">
    <location>
        <begin position="460"/>
        <end position="487"/>
    </location>
</feature>
<dbReference type="GO" id="GO:0000981">
    <property type="term" value="F:DNA-binding transcription factor activity, RNA polymerase II-specific"/>
    <property type="evidence" value="ECO:0007669"/>
    <property type="project" value="TreeGrafter"/>
</dbReference>
<feature type="region of interest" description="Disordered" evidence="16">
    <location>
        <begin position="1055"/>
        <end position="1080"/>
    </location>
</feature>
<dbReference type="GeneID" id="113999103"/>
<dbReference type="InterPro" id="IPR036051">
    <property type="entry name" value="KRAB_dom_sf"/>
</dbReference>
<dbReference type="FunFam" id="3.30.160.60:FF:000363">
    <property type="entry name" value="Zinc finger protein 239"/>
    <property type="match status" value="1"/>
</dbReference>
<feature type="region of interest" description="Disordered" evidence="16">
    <location>
        <begin position="2298"/>
        <end position="2393"/>
    </location>
</feature>
<dbReference type="FunFam" id="3.30.160.60:FF:000508">
    <property type="entry name" value="Myeloid zinc finger 1"/>
    <property type="match status" value="1"/>
</dbReference>
<feature type="domain" description="C2H2-type" evidence="17">
    <location>
        <begin position="2855"/>
        <end position="2882"/>
    </location>
</feature>
<evidence type="ECO:0000313" key="20">
    <source>
        <dbReference type="Proteomes" id="UP000504627"/>
    </source>
</evidence>
<comment type="function">
    <text evidence="1">May be involved in transcriptional regulation.</text>
</comment>
<keyword evidence="9" id="KW-0862">Zinc</keyword>
<evidence type="ECO:0000256" key="3">
    <source>
        <dbReference type="ARBA" id="ARBA00006991"/>
    </source>
</evidence>
<feature type="compositionally biased region" description="Polar residues" evidence="16">
    <location>
        <begin position="2602"/>
        <end position="2611"/>
    </location>
</feature>
<dbReference type="GO" id="GO:0042802">
    <property type="term" value="F:identical protein binding"/>
    <property type="evidence" value="ECO:0007669"/>
    <property type="project" value="UniProtKB-ARBA"/>
</dbReference>
<feature type="domain" description="C2H2-type" evidence="17">
    <location>
        <begin position="2246"/>
        <end position="2273"/>
    </location>
</feature>
<feature type="region of interest" description="Disordered" evidence="16">
    <location>
        <begin position="1938"/>
        <end position="2075"/>
    </location>
</feature>
<feature type="region of interest" description="Disordered" evidence="16">
    <location>
        <begin position="2796"/>
        <end position="2826"/>
    </location>
</feature>
<evidence type="ECO:0000256" key="16">
    <source>
        <dbReference type="SAM" id="MobiDB-lite"/>
    </source>
</evidence>
<keyword evidence="20" id="KW-1185">Reference proteome</keyword>
<dbReference type="FunFam" id="3.30.160.60:FF:000065">
    <property type="entry name" value="B-cell CLL/lymphoma 6, member B"/>
    <property type="match status" value="1"/>
</dbReference>
<dbReference type="FunFam" id="3.30.160.60:FF:001271">
    <property type="entry name" value="Zinc finger protein 282"/>
    <property type="match status" value="1"/>
</dbReference>
<dbReference type="Gene3D" id="6.10.140.140">
    <property type="match status" value="3"/>
</dbReference>
<feature type="domain" description="C2H2-type" evidence="17">
    <location>
        <begin position="2777"/>
        <end position="2804"/>
    </location>
</feature>
<feature type="compositionally biased region" description="Pro residues" evidence="16">
    <location>
        <begin position="2372"/>
        <end position="2383"/>
    </location>
</feature>
<keyword evidence="14" id="KW-0539">Nucleus</keyword>
<dbReference type="FunFam" id="3.30.160.60:FF:001156">
    <property type="entry name" value="Zinc finger protein 407"/>
    <property type="match status" value="1"/>
</dbReference>
<evidence type="ECO:0000256" key="1">
    <source>
        <dbReference type="ARBA" id="ARBA00003767"/>
    </source>
</evidence>
<keyword evidence="11" id="KW-0805">Transcription regulation</keyword>
<dbReference type="GO" id="GO:0008270">
    <property type="term" value="F:zinc ion binding"/>
    <property type="evidence" value="ECO:0007669"/>
    <property type="project" value="UniProtKB-KW"/>
</dbReference>
<dbReference type="FunFam" id="3.30.160.60:FF:001119">
    <property type="entry name" value="zinc finger protein 408"/>
    <property type="match status" value="1"/>
</dbReference>
<evidence type="ECO:0000256" key="6">
    <source>
        <dbReference type="ARBA" id="ARBA00022723"/>
    </source>
</evidence>
<feature type="domain" description="C2H2-type" evidence="17">
    <location>
        <begin position="488"/>
        <end position="515"/>
    </location>
</feature>
<dbReference type="FunFam" id="3.30.160.60:FF:000617">
    <property type="entry name" value="Zinc finger protein 777"/>
    <property type="match status" value="1"/>
</dbReference>
<sequence>MEAPHLMPLQPPLLPERAHVREAQLHSAEASLWTVVATVQAMERKIDLLATRLLSLEGRSGTAEKKLLDCEKTAMEFGNQLESKWAVLGTLIQEYGLLQRRLENVENLLKNRNFWVLRLPPGPRGEVPKVPVTFVDIAVYFSAEEWKNLEEWQKELYNNLVKENYEALLSLDGALSRSEAQPRSERGEGPCVPEQRELEQRELPPDACAESLISTSDILSRIKQEVAFVGEQQFPEERGMPPDPCAGADALITAHDFLSWIKQEEEPCVREPWELPEREMLPPGPGPAGEGLLVKTEERCPHAEPPEEVGLPGGSGELLFPGTGFGTPEGQAAVPAAVALPAQHRLGKAPGAEPGPGTESGGVPAAPPGPAEERPHGCAECGKSFSGKKSLRIHQRSHAAERPYPCAECGKSFNCHSGLVRHQMIHRGERPYKCSECGKCYSRKEHLQNHQRLHTGERPFACAQCGKSFIRKQNLLKHQRIHTGERPYQCPACGRSFRYKESLKDHQRVHGAEAGPPPLPPPGIIGAARPPSAPAPAAAAEGAPAGHGGVGPRGALARRLREAGLDFGLLEERAGVAAGLGGRRRRRRALAGAGALLAQVAQLVPDVREDAEQAELQLPVARPLLALGGPLLLPHGQLLVVQLVPLLLQVEQVMDASPPAVPALLAQPGAAQPARGAGGGRGVSWGGGGGGQRLLGQGAVEGGTGRGLLVRRGLLPGGPHQYPGQGAHLRARAPRLLLGMRRVHPAAQGGQVGHPLVPPVRVSVRGVQGVLGQGGDGALGAAAADQHGLAGQLHVLLRRHGGLGPRLHPHGPAVATLHLPAFPFLLLRHGGVGDQGLVPQGWGDGRHVWSPQLRPRLGWKRRGNLWMISGSESWLACRKVEATIFSRGVRRGLWSGPPARFMGRCFLEVIFFLTSSRRASDPYRALKCRTTFQTSVSVSSLEKLAFLFRPDAGIACEAAAEVEGAQLNLGPHSSLSAPGGNMGLREPEGAAEEGAEARAPEASMAWEAWAGEDLKSRFGTARGTGAPHPLAPAREHLGGEKRKGQRWVVAARGDGEGAPGSLQAKVPGSPQPAATGATERDVAVESAGTAVRGRGERLGHGTCCGCLRGCRGAPQGQAEGDGGHLTAMLVEGLEEVWRGGLALQVPPQRGQAPPDLPLGGAGWHSRQLCRVLALHHPLIPVRLRRLPATLQLLPAEQPVCQAEGRGLSTSVRDEAGGTEAAGNEPRGHVAPGLCQHVQHIQQGGLPRAALRRQPPQQPAPVVALEVAGNAAVQGLCQGGGRRDEDHPDVGQLEVGVRLVLGEEQEDALPLPPHPLVELPQPLGEERGGQAAQAAGAVTPRHLLQVDAAQAARSGALPQRPQRHLLGAAGVGAEQQREPLAGAAGRERHRGLPAGEDLGGCVAAEERGQHCAGPVLRRQLLCVPFLCRRLLEGRNARQPPAARLGAGPAQRPCQVLGPELEQRAAHGQVGGVGALHPAQQRGLERRVLALPLALALGVSAALPLAQDALLVLDDAADLGLRHPEALGQLALRHLGSLQHLQHPHLLRQRQLLALLARCRRGPLGRAQGVAGTGARAVGAARGPQPRRLGEAPPAVAAAIATLHAACQPVPHQVRLLPNASAALGALQRRLPRPAAAALEGGEGGDEPPSTRSGIRLRLGDATVAAALLLQRGHDRQHRDRCRDGPGASPRSMGCWWSSFMAPAPSRSSGSRSSACSQYRSRCCSLRGLPARTAPHRPRRMADWAPAQELESMMEPQELGLEQPLAAPEQGPGGEAELPAAEISLTLVTEIQAVDRKVDTQAAQLMNLEGRMRMAETKLIGCEKTAVEFGNQLESKWTALGTLIQEYGQLQKRLENMENLLKNRNFWILRLPPGAKGEVPKVPVAFNDASFSFSEEEWKSLNEWQKELYRHIMKGNYEAVISMDAAISKPDMLSRIEQGEDPNAEEQEDSEAGESPTDPSSEFFFPGPDESSWGKYEETLAESHEGSEEEESMEVPSTYEQPCDEEGPESLELPRSLAGKWEEVFSGPEEEMQSSSKSQSGSDPQQRTAAGNGLRRSVRRRRDLAKKDPPEEGAAEKGPYICCECGESFLDKQLFATHQKAHAREEACTSLERGEGLWQKSKPKGQGSSRSKPSKRPDGDKGSGFKYGLVRHQVNNMVERPYTCSQCKESFSLEVSLILHQKLHTGKGDGPLTCTYCGKDFRDLSKAIRHQRIHTGERPYQCTECGKSFIRRDHLLKHWRVHTGETPYQCPVCGKHFRYKESLNCHQKIHSRNPRPTEDSQLGLESAGTQTKHFCVKKETTQYGDGAPAAPRVSPRRAHGNGARLARVTARRPPPPSVTSRPRAVTSPPLPPPRRVLPVPWDRHGAGAPEPVRPRCPSPLRPPAGPERTSERETQTAELSLTVVAAVQAVERKVDSHSTRLLDLEGRTGMAEKKLIDCEKTAAELGNQLESKCAALGTLIQEYGLLQRRLENMENLLKNRNFWILRLPPGRKGEVPKVPVTFDDVSVYFNDKEWEKLEEWQKELYKNVMKGNYESLISLDYAISKPGVLSQIEQGEESRGRNEQDLEESEIITDATAAGIRVVIKTEELLPEDSPENPELHGMSGQSEGSFQSPDEEAACESPYGSVSPPRDLPGTSLGDSSEYGADFNEIQRVIVHHGSCTEDGIVIKTEEEEEDDPDTLEPCAMFSGRAEPPAFPSHEAGLGCEAQCSSKAQPRGLAARVRKPSACERDPGEMKAASAQQRNRTRERPYICPECGKSFMLKINFMIHQRNHLKEGPYECHECDLSFRNKQQFLLHQRSHTRRGVGVPRRPEHGLKPPARPPPPGKPYKCSECESSFSHKSSLSKHQITHVGERPFTCGECRRSFRLQISLLMHQRIHAGKNEMAFLCPQCGKNFTRPSHLLRHQRTHTGERPYQCSQCEKTFSEKSKLTNHYRIHTRERPHACAVCGKGFIRKHHLLEHQRIHTGERPYHCTECGKNFTQKHHLLEHQRAHTGERPYPCTECTKCFRYKQSLKYHLRTHMGE</sequence>
<feature type="domain" description="C2H2-type" evidence="17">
    <location>
        <begin position="2827"/>
        <end position="2854"/>
    </location>
</feature>
<feature type="domain" description="C2H2-type" evidence="17">
    <location>
        <begin position="2218"/>
        <end position="2245"/>
    </location>
</feature>
<evidence type="ECO:0000313" key="21">
    <source>
        <dbReference type="RefSeq" id="XP_039243277.1"/>
    </source>
</evidence>
<feature type="region of interest" description="Disordered" evidence="16">
    <location>
        <begin position="178"/>
        <end position="204"/>
    </location>
</feature>
<feature type="region of interest" description="Disordered" evidence="16">
    <location>
        <begin position="524"/>
        <end position="552"/>
    </location>
</feature>
<dbReference type="GO" id="GO:0000977">
    <property type="term" value="F:RNA polymerase II transcription regulatory region sequence-specific DNA binding"/>
    <property type="evidence" value="ECO:0007669"/>
    <property type="project" value="TreeGrafter"/>
</dbReference>
<dbReference type="SUPFAM" id="SSF57667">
    <property type="entry name" value="beta-beta-alpha zinc fingers"/>
    <property type="match status" value="11"/>
</dbReference>
<feature type="compositionally biased region" description="Low complexity" evidence="16">
    <location>
        <begin position="524"/>
        <end position="544"/>
    </location>
</feature>
<feature type="domain" description="C2H2-type" evidence="17">
    <location>
        <begin position="2160"/>
        <end position="2187"/>
    </location>
</feature>
<keyword evidence="10" id="KW-0832">Ubl conjugation</keyword>
<feature type="domain" description="KRAB-related" evidence="19">
    <location>
        <begin position="2495"/>
        <end position="2559"/>
    </location>
</feature>
<feature type="domain" description="C2H2-type" evidence="17">
    <location>
        <begin position="2969"/>
        <end position="2996"/>
    </location>
</feature>
<dbReference type="InterPro" id="IPR003655">
    <property type="entry name" value="aKRAB"/>
</dbReference>
<accession>A0A7R5L1I3</accession>
<evidence type="ECO:0000256" key="10">
    <source>
        <dbReference type="ARBA" id="ARBA00022843"/>
    </source>
</evidence>
<feature type="domain" description="C2H2-type" evidence="17">
    <location>
        <begin position="2941"/>
        <end position="2968"/>
    </location>
</feature>
<dbReference type="Proteomes" id="UP000504627">
    <property type="component" value="Unplaced"/>
</dbReference>
<dbReference type="Pfam" id="PF00096">
    <property type="entry name" value="zf-C2H2"/>
    <property type="match status" value="14"/>
</dbReference>
<comment type="similarity">
    <text evidence="3">Belongs to the krueppel C2H2-type zinc-finger protein family.</text>
</comment>
<dbReference type="InterPro" id="IPR001909">
    <property type="entry name" value="KRAB"/>
</dbReference>
<feature type="domain" description="C2H2-type" evidence="17">
    <location>
        <begin position="2997"/>
        <end position="3022"/>
    </location>
</feature>
<dbReference type="PANTHER" id="PTHR24381:SF269">
    <property type="entry name" value="ZINC FINGER PROTEIN 398"/>
    <property type="match status" value="1"/>
</dbReference>
<keyword evidence="5" id="KW-0597">Phosphoprotein</keyword>
<feature type="domain" description="KRAB" evidence="18">
    <location>
        <begin position="2498"/>
        <end position="2569"/>
    </location>
</feature>
<dbReference type="FunFam" id="3.30.160.60:FF:002343">
    <property type="entry name" value="Zinc finger protein 33A"/>
    <property type="match status" value="2"/>
</dbReference>
<evidence type="ECO:0000256" key="2">
    <source>
        <dbReference type="ARBA" id="ARBA00004123"/>
    </source>
</evidence>
<feature type="region of interest" description="Disordered" evidence="16">
    <location>
        <begin position="346"/>
        <end position="379"/>
    </location>
</feature>
<evidence type="ECO:0000256" key="7">
    <source>
        <dbReference type="ARBA" id="ARBA00022737"/>
    </source>
</evidence>
<dbReference type="FunFam" id="3.30.160.60:FF:000151">
    <property type="entry name" value="Zinc finger and SCAN domain-containing 21"/>
    <property type="match status" value="1"/>
</dbReference>
<evidence type="ECO:0000259" key="19">
    <source>
        <dbReference type="PROSITE" id="PS50806"/>
    </source>
</evidence>
<dbReference type="InterPro" id="IPR036236">
    <property type="entry name" value="Znf_C2H2_sf"/>
</dbReference>
<feature type="region of interest" description="Disordered" evidence="16">
    <location>
        <begin position="1668"/>
        <end position="1688"/>
    </location>
</feature>
<comment type="subcellular location">
    <subcellularLocation>
        <location evidence="2">Nucleus</location>
    </subcellularLocation>
</comment>
<feature type="compositionally biased region" description="Basic and acidic residues" evidence="16">
    <location>
        <begin position="1033"/>
        <end position="1042"/>
    </location>
</feature>
<feature type="domain" description="KRAB" evidence="18">
    <location>
        <begin position="132"/>
        <end position="203"/>
    </location>
</feature>
<keyword evidence="13" id="KW-0804">Transcription</keyword>
<feature type="compositionally biased region" description="Acidic residues" evidence="16">
    <location>
        <begin position="1938"/>
        <end position="1950"/>
    </location>
</feature>
<dbReference type="PROSITE" id="PS50805">
    <property type="entry name" value="KRAB"/>
    <property type="match status" value="3"/>
</dbReference>
<proteinExistence type="inferred from homology"/>
<keyword evidence="6" id="KW-0479">Metal-binding</keyword>
<dbReference type="FunFam" id="3.30.160.60:FF:000690">
    <property type="entry name" value="Zinc finger protein 354C"/>
    <property type="match status" value="1"/>
</dbReference>
<dbReference type="InParanoid" id="A0A7R5L1I3"/>
<feature type="compositionally biased region" description="Low complexity" evidence="16">
    <location>
        <begin position="2031"/>
        <end position="2044"/>
    </location>
</feature>
<evidence type="ECO:0000256" key="5">
    <source>
        <dbReference type="ARBA" id="ARBA00022553"/>
    </source>
</evidence>
<keyword evidence="4" id="KW-1017">Isopeptide bond</keyword>
<evidence type="ECO:0000256" key="14">
    <source>
        <dbReference type="ARBA" id="ARBA00023242"/>
    </source>
</evidence>
<dbReference type="SMART" id="SM00355">
    <property type="entry name" value="ZnF_C2H2"/>
    <property type="match status" value="19"/>
</dbReference>
<evidence type="ECO:0000256" key="15">
    <source>
        <dbReference type="PROSITE-ProRule" id="PRU00042"/>
    </source>
</evidence>
<feature type="domain" description="C2H2-type" evidence="17">
    <location>
        <begin position="2913"/>
        <end position="2940"/>
    </location>
</feature>
<feature type="region of interest" description="Disordered" evidence="16">
    <location>
        <begin position="971"/>
        <end position="1001"/>
    </location>
</feature>
<feature type="domain" description="C2H2-type" evidence="17">
    <location>
        <begin position="2078"/>
        <end position="2105"/>
    </location>
</feature>
<evidence type="ECO:0000256" key="12">
    <source>
        <dbReference type="ARBA" id="ARBA00023125"/>
    </source>
</evidence>
<evidence type="ECO:0000259" key="17">
    <source>
        <dbReference type="PROSITE" id="PS50157"/>
    </source>
</evidence>
<feature type="domain" description="C2H2-type" evidence="17">
    <location>
        <begin position="2190"/>
        <end position="2217"/>
    </location>
</feature>
<feature type="region of interest" description="Disordered" evidence="16">
    <location>
        <begin position="1018"/>
        <end position="1043"/>
    </location>
</feature>
<feature type="domain" description="KRAB" evidence="18">
    <location>
        <begin position="1882"/>
        <end position="1953"/>
    </location>
</feature>
<dbReference type="RefSeq" id="XP_039243277.1">
    <property type="nucleotide sequence ID" value="XM_039387343.1"/>
</dbReference>
<evidence type="ECO:0000256" key="13">
    <source>
        <dbReference type="ARBA" id="ARBA00023163"/>
    </source>
</evidence>
<evidence type="ECO:0000256" key="11">
    <source>
        <dbReference type="ARBA" id="ARBA00023015"/>
    </source>
</evidence>
<dbReference type="PROSITE" id="PS00028">
    <property type="entry name" value="ZINC_FINGER_C2H2_1"/>
    <property type="match status" value="19"/>
</dbReference>
<gene>
    <name evidence="21" type="primary">LOC113999103</name>
</gene>
<dbReference type="PANTHER" id="PTHR24381">
    <property type="entry name" value="ZINC FINGER PROTEIN"/>
    <property type="match status" value="1"/>
</dbReference>
<evidence type="ECO:0000256" key="4">
    <source>
        <dbReference type="ARBA" id="ARBA00022499"/>
    </source>
</evidence>
<evidence type="ECO:0000256" key="9">
    <source>
        <dbReference type="ARBA" id="ARBA00022833"/>
    </source>
</evidence>
<protein>
    <submittedName>
        <fullName evidence="21">Uncharacterized protein LOC113999103</fullName>
    </submittedName>
</protein>
<keyword evidence="12" id="KW-0238">DNA-binding</keyword>
<dbReference type="FunFam" id="3.30.160.60:FF:001415">
    <property type="entry name" value="zinc finger protein 282"/>
    <property type="match status" value="1"/>
</dbReference>
<dbReference type="FunFam" id="3.30.160.60:FF:001498">
    <property type="entry name" value="Zinc finger protein 404"/>
    <property type="match status" value="1"/>
</dbReference>
<dbReference type="Gene3D" id="3.30.160.60">
    <property type="entry name" value="Classic Zinc Finger"/>
    <property type="match status" value="18"/>
</dbReference>
<dbReference type="SUPFAM" id="SSF109640">
    <property type="entry name" value="KRAB domain (Kruppel-associated box)"/>
    <property type="match status" value="3"/>
</dbReference>
<dbReference type="PROSITE" id="PS50806">
    <property type="entry name" value="KRAB_RELATED"/>
    <property type="match status" value="1"/>
</dbReference>
<feature type="domain" description="C2H2-type" evidence="17">
    <location>
        <begin position="432"/>
        <end position="459"/>
    </location>
</feature>
<dbReference type="GO" id="GO:0005634">
    <property type="term" value="C:nucleus"/>
    <property type="evidence" value="ECO:0007669"/>
    <property type="project" value="UniProtKB-SubCell"/>
</dbReference>
<dbReference type="SMART" id="SM00349">
    <property type="entry name" value="KRAB"/>
    <property type="match status" value="3"/>
</dbReference>
<dbReference type="FunFam" id="3.30.160.60:FF:000410">
    <property type="entry name" value="Zinc finger protein 777"/>
    <property type="match status" value="1"/>
</dbReference>
<feature type="region of interest" description="Disordered" evidence="16">
    <location>
        <begin position="2588"/>
        <end position="2642"/>
    </location>
</feature>
<feature type="domain" description="C2H2-type" evidence="17">
    <location>
        <begin position="404"/>
        <end position="431"/>
    </location>
</feature>
<feature type="domain" description="C2H2-type" evidence="17">
    <location>
        <begin position="2749"/>
        <end position="2776"/>
    </location>
</feature>
<feature type="domain" description="C2H2-type" evidence="17">
    <location>
        <begin position="2885"/>
        <end position="2912"/>
    </location>
</feature>
<reference evidence="21" key="1">
    <citation type="submission" date="2025-08" db="UniProtKB">
        <authorList>
            <consortium name="RefSeq"/>
        </authorList>
    </citation>
    <scope>IDENTIFICATION</scope>
    <source>
        <tissue evidence="21">Muscle</tissue>
    </source>
</reference>
<name>A0A7R5L1I3_9PASS</name>
<feature type="region of interest" description="Disordered" evidence="16">
    <location>
        <begin position="2550"/>
        <end position="2570"/>
    </location>
</feature>
<feature type="region of interest" description="Disordered" evidence="16">
    <location>
        <begin position="1633"/>
        <end position="1652"/>
    </location>
</feature>